<name>A0A316FDC5_9GAMM</name>
<organism evidence="1 2">
    <name type="scientific">Pleionea mediterranea</name>
    <dbReference type="NCBI Taxonomy" id="523701"/>
    <lineage>
        <taxon>Bacteria</taxon>
        <taxon>Pseudomonadati</taxon>
        <taxon>Pseudomonadota</taxon>
        <taxon>Gammaproteobacteria</taxon>
        <taxon>Oceanospirillales</taxon>
        <taxon>Pleioneaceae</taxon>
        <taxon>Pleionea</taxon>
    </lineage>
</organism>
<dbReference type="Proteomes" id="UP000245790">
    <property type="component" value="Unassembled WGS sequence"/>
</dbReference>
<evidence type="ECO:0000313" key="1">
    <source>
        <dbReference type="EMBL" id="PWK46409.1"/>
    </source>
</evidence>
<comment type="caution">
    <text evidence="1">The sequence shown here is derived from an EMBL/GenBank/DDBJ whole genome shotgun (WGS) entry which is preliminary data.</text>
</comment>
<reference evidence="1 2" key="1">
    <citation type="submission" date="2018-05" db="EMBL/GenBank/DDBJ databases">
        <title>Genomic Encyclopedia of Type Strains, Phase IV (KMG-IV): sequencing the most valuable type-strain genomes for metagenomic binning, comparative biology and taxonomic classification.</title>
        <authorList>
            <person name="Goeker M."/>
        </authorList>
    </citation>
    <scope>NUCLEOTIDE SEQUENCE [LARGE SCALE GENOMIC DNA]</scope>
    <source>
        <strain evidence="1 2">DSM 25350</strain>
    </source>
</reference>
<sequence>MSVRVPFSKAVNAGAINCQEKWVASGRNPDDKVGNDFLRKTQSQKRFASLRLHASSFFQELKKEPKKPLSVTTGVFDLSVYRSQSNPETLSVDIVLLTRGI</sequence>
<dbReference type="AlphaFoldDB" id="A0A316FDC5"/>
<accession>A0A316FDC5</accession>
<gene>
    <name evidence="1" type="ORF">C8D97_11394</name>
</gene>
<keyword evidence="2" id="KW-1185">Reference proteome</keyword>
<protein>
    <submittedName>
        <fullName evidence="1">Uncharacterized protein</fullName>
    </submittedName>
</protein>
<evidence type="ECO:0000313" key="2">
    <source>
        <dbReference type="Proteomes" id="UP000245790"/>
    </source>
</evidence>
<dbReference type="EMBL" id="QGGU01000013">
    <property type="protein sequence ID" value="PWK46409.1"/>
    <property type="molecule type" value="Genomic_DNA"/>
</dbReference>
<proteinExistence type="predicted"/>